<evidence type="ECO:0000259" key="6">
    <source>
        <dbReference type="Pfam" id="PF01048"/>
    </source>
</evidence>
<dbReference type="InterPro" id="IPR035994">
    <property type="entry name" value="Nucleoside_phosphorylase_sf"/>
</dbReference>
<dbReference type="InterPro" id="IPR010049">
    <property type="entry name" value="MTA_SAH_Nsdase"/>
</dbReference>
<name>A0ABY4PB27_9LACO</name>
<dbReference type="RefSeq" id="WP_249514994.1">
    <property type="nucleotide sequence ID" value="NZ_CP093366.1"/>
</dbReference>
<keyword evidence="5" id="KW-0486">Methionine biosynthesis</keyword>
<evidence type="ECO:0000313" key="7">
    <source>
        <dbReference type="EMBL" id="UQS82716.1"/>
    </source>
</evidence>
<sequence length="229" mass="24649">MKIGVIVPMEEELGLLTNSLNNVSCEQIAGIKLWLGCYKNHQVVVAQCGIGKVQAAMVTTLLCSNYQIDILINTGSAGGIGEGLNVGDVVVSKQVAYHDVDVTASDYPKGQLPQQPLYFKADDRLVEQIVDAGHTVGQDSKVGLIVSGDQFIGSQQQKQQILADFPDALTVEMEGAAVGQVATQFSIPFVIIRSMSDVGDDQASVSFDEFVRDAGERSVQMLLNFMDHN</sequence>
<dbReference type="EC" id="3.2.2.9" evidence="2"/>
<dbReference type="EMBL" id="CP093366">
    <property type="protein sequence ID" value="UQS82716.1"/>
    <property type="molecule type" value="Genomic_DNA"/>
</dbReference>
<dbReference type="Pfam" id="PF01048">
    <property type="entry name" value="PNP_UDP_1"/>
    <property type="match status" value="1"/>
</dbReference>
<dbReference type="Gene3D" id="3.40.50.1580">
    <property type="entry name" value="Nucleoside phosphorylase domain"/>
    <property type="match status" value="1"/>
</dbReference>
<dbReference type="InterPro" id="IPR000845">
    <property type="entry name" value="Nucleoside_phosphorylase_d"/>
</dbReference>
<proteinExistence type="predicted"/>
<dbReference type="SUPFAM" id="SSF53167">
    <property type="entry name" value="Purine and uridine phosphorylases"/>
    <property type="match status" value="1"/>
</dbReference>
<comment type="pathway">
    <text evidence="1">Amino-acid biosynthesis; L-methionine biosynthesis via salvage pathway; S-methyl-5-thio-alpha-D-ribose 1-phosphate from S-methyl-5'-thioadenosine (hydrolase route): step 1/2.</text>
</comment>
<accession>A0ABY4PB27</accession>
<protein>
    <recommendedName>
        <fullName evidence="2">adenosylhomocysteine nucleosidase</fullName>
        <ecNumber evidence="2">3.2.2.9</ecNumber>
    </recommendedName>
</protein>
<evidence type="ECO:0000256" key="4">
    <source>
        <dbReference type="ARBA" id="ARBA00022801"/>
    </source>
</evidence>
<keyword evidence="8" id="KW-1185">Reference proteome</keyword>
<dbReference type="PANTHER" id="PTHR46832">
    <property type="entry name" value="5'-METHYLTHIOADENOSINE/S-ADENOSYLHOMOCYSTEINE NUCLEOSIDASE"/>
    <property type="match status" value="1"/>
</dbReference>
<keyword evidence="4 7" id="KW-0378">Hydrolase</keyword>
<evidence type="ECO:0000256" key="2">
    <source>
        <dbReference type="ARBA" id="ARBA00011974"/>
    </source>
</evidence>
<dbReference type="CDD" id="cd09008">
    <property type="entry name" value="MTAN"/>
    <property type="match status" value="1"/>
</dbReference>
<dbReference type="Proteomes" id="UP000831495">
    <property type="component" value="Chromosome"/>
</dbReference>
<evidence type="ECO:0000256" key="1">
    <source>
        <dbReference type="ARBA" id="ARBA00004945"/>
    </source>
</evidence>
<keyword evidence="7" id="KW-0326">Glycosidase</keyword>
<keyword evidence="3" id="KW-0028">Amino-acid biosynthesis</keyword>
<gene>
    <name evidence="7" type="ORF">MOO45_03485</name>
</gene>
<organism evidence="7 8">
    <name type="scientific">Bombilactobacillus folatiphilus</name>
    <dbReference type="NCBI Taxonomy" id="2923362"/>
    <lineage>
        <taxon>Bacteria</taxon>
        <taxon>Bacillati</taxon>
        <taxon>Bacillota</taxon>
        <taxon>Bacilli</taxon>
        <taxon>Lactobacillales</taxon>
        <taxon>Lactobacillaceae</taxon>
        <taxon>Bombilactobacillus</taxon>
    </lineage>
</organism>
<feature type="domain" description="Nucleoside phosphorylase" evidence="6">
    <location>
        <begin position="2"/>
        <end position="225"/>
    </location>
</feature>
<dbReference type="NCBIfam" id="NF004079">
    <property type="entry name" value="PRK05584.1"/>
    <property type="match status" value="1"/>
</dbReference>
<evidence type="ECO:0000256" key="5">
    <source>
        <dbReference type="ARBA" id="ARBA00023167"/>
    </source>
</evidence>
<reference evidence="7" key="1">
    <citation type="journal article" date="2022" name="Int. J. Syst. Evol. Microbiol.">
        <title>Apilactobacillus apisilvae sp. nov., Nicolia spurrieriana gen. nov. sp. nov., Bombilactobacillus folatiphilus sp. nov. and Bombilactobacillus thymidiniphilus sp. nov., four new lactic acid bacterial isolates from stingless bees Tetragonula carbonaria and Austroplebeia australis.</title>
        <authorList>
            <person name="Oliphant S.A."/>
            <person name="Watson-Haigh N.S."/>
            <person name="Sumby K.M."/>
            <person name="Gardner J."/>
            <person name="Groom S."/>
            <person name="Jiranek V."/>
        </authorList>
    </citation>
    <scope>NUCLEOTIDE SEQUENCE</scope>
    <source>
        <strain evidence="7">SG4_D2</strain>
    </source>
</reference>
<evidence type="ECO:0000256" key="3">
    <source>
        <dbReference type="ARBA" id="ARBA00022605"/>
    </source>
</evidence>
<evidence type="ECO:0000313" key="8">
    <source>
        <dbReference type="Proteomes" id="UP000831495"/>
    </source>
</evidence>
<dbReference type="GO" id="GO:0008782">
    <property type="term" value="F:adenosylhomocysteine nucleosidase activity"/>
    <property type="evidence" value="ECO:0007669"/>
    <property type="project" value="UniProtKB-EC"/>
</dbReference>
<dbReference type="PANTHER" id="PTHR46832:SF1">
    <property type="entry name" value="5'-METHYLTHIOADENOSINE_S-ADENOSYLHOMOCYSTEINE NUCLEOSIDASE"/>
    <property type="match status" value="1"/>
</dbReference>
<dbReference type="NCBIfam" id="TIGR01704">
    <property type="entry name" value="MTA_SAH-Nsdase"/>
    <property type="match status" value="1"/>
</dbReference>